<proteinExistence type="inferred from homology"/>
<feature type="transmembrane region" description="Helical" evidence="8">
    <location>
        <begin position="141"/>
        <end position="160"/>
    </location>
</feature>
<feature type="region of interest" description="Disordered" evidence="7">
    <location>
        <begin position="1"/>
        <end position="30"/>
    </location>
</feature>
<keyword evidence="4 8" id="KW-0812">Transmembrane</keyword>
<dbReference type="NCBIfam" id="TIGR00788">
    <property type="entry name" value="fbt"/>
    <property type="match status" value="1"/>
</dbReference>
<dbReference type="PANTHER" id="PTHR31585:SF6">
    <property type="entry name" value="FOLATE-BIOPTERIN TRANSPORTER 2-RELATED"/>
    <property type="match status" value="1"/>
</dbReference>
<comment type="similarity">
    <text evidence="2">Belongs to the major facilitator superfamily. Folate-biopterin transporter (TC 2.A.71) family.</text>
</comment>
<feature type="transmembrane region" description="Helical" evidence="8">
    <location>
        <begin position="325"/>
        <end position="344"/>
    </location>
</feature>
<evidence type="ECO:0000313" key="10">
    <source>
        <dbReference type="Proteomes" id="UP000036987"/>
    </source>
</evidence>
<evidence type="ECO:0000256" key="8">
    <source>
        <dbReference type="SAM" id="Phobius"/>
    </source>
</evidence>
<comment type="subcellular location">
    <subcellularLocation>
        <location evidence="1">Membrane</location>
        <topology evidence="1">Multi-pass membrane protein</topology>
    </subcellularLocation>
</comment>
<dbReference type="InterPro" id="IPR039309">
    <property type="entry name" value="BT1"/>
</dbReference>
<dbReference type="Proteomes" id="UP000036987">
    <property type="component" value="Unassembled WGS sequence"/>
</dbReference>
<feature type="compositionally biased region" description="Polar residues" evidence="7">
    <location>
        <begin position="13"/>
        <end position="30"/>
    </location>
</feature>
<dbReference type="PANTHER" id="PTHR31585">
    <property type="entry name" value="FOLATE-BIOPTERIN TRANSPORTER 1, CHLOROPLASTIC"/>
    <property type="match status" value="1"/>
</dbReference>
<feature type="transmembrane region" description="Helical" evidence="8">
    <location>
        <begin position="292"/>
        <end position="313"/>
    </location>
</feature>
<evidence type="ECO:0000256" key="5">
    <source>
        <dbReference type="ARBA" id="ARBA00022989"/>
    </source>
</evidence>
<comment type="caution">
    <text evidence="9">The sequence shown here is derived from an EMBL/GenBank/DDBJ whole genome shotgun (WGS) entry which is preliminary data.</text>
</comment>
<evidence type="ECO:0000256" key="3">
    <source>
        <dbReference type="ARBA" id="ARBA00022448"/>
    </source>
</evidence>
<evidence type="ECO:0000256" key="4">
    <source>
        <dbReference type="ARBA" id="ARBA00022692"/>
    </source>
</evidence>
<feature type="transmembrane region" description="Helical" evidence="8">
    <location>
        <begin position="235"/>
        <end position="254"/>
    </location>
</feature>
<evidence type="ECO:0000313" key="9">
    <source>
        <dbReference type="EMBL" id="KMZ71556.1"/>
    </source>
</evidence>
<keyword evidence="5 8" id="KW-1133">Transmembrane helix</keyword>
<dbReference type="EMBL" id="LFYR01000671">
    <property type="protein sequence ID" value="KMZ71556.1"/>
    <property type="molecule type" value="Genomic_DNA"/>
</dbReference>
<sequence length="522" mass="57395">MPSAGFSKLSKENGPTDTEQEEANQSAAITTSQISPASGLNLKLENGLLDFLFVSPVRWFRMLAEKIHWSFVVGVIVIYGASQGIGGSVFKVSSDYYWKDVQKIQPSEAQVYSGIISIPWIVKPLWGLLTDVLPVAGYKRRPYFVLAGILGVVPFLIISLCKKLHVVFALIMLTAGSAGVAIADVTIDACVAENSIMLPSLAADMQSLCGLSSSVGKLVGFSISGILIHHIGSQGVLGLLGIPAALVILVGIVMKETHTPDFAYGEVNQKLREASGKMVKTLKCRQVWRPCFYMFSSLALSLNIQEGLFYWYTDPKAGPHFSEEGVGFIFSFSAIGSLLGVLLYQNSLKDYPFRSLLFWSQLLFGFSGMLDLILVFRINLKLGIPDYFFVVIDECVSQMISRLKWMPLLVLSSKLCPSGVEGTFFALLMSIDNAGLLLSSWLGGLLMHLLNVTRTNFTNLWLSILIRNFLRILPLTLILLVPESDSNSNILPPEILNTDQHIINTETEPHNIELVSLVKYTS</sequence>
<dbReference type="GO" id="GO:0016020">
    <property type="term" value="C:membrane"/>
    <property type="evidence" value="ECO:0007669"/>
    <property type="project" value="UniProtKB-SubCell"/>
</dbReference>
<organism evidence="9 10">
    <name type="scientific">Zostera marina</name>
    <name type="common">Eelgrass</name>
    <dbReference type="NCBI Taxonomy" id="29655"/>
    <lineage>
        <taxon>Eukaryota</taxon>
        <taxon>Viridiplantae</taxon>
        <taxon>Streptophyta</taxon>
        <taxon>Embryophyta</taxon>
        <taxon>Tracheophyta</taxon>
        <taxon>Spermatophyta</taxon>
        <taxon>Magnoliopsida</taxon>
        <taxon>Liliopsida</taxon>
        <taxon>Zosteraceae</taxon>
        <taxon>Zostera</taxon>
    </lineage>
</organism>
<evidence type="ECO:0000256" key="2">
    <source>
        <dbReference type="ARBA" id="ARBA00007015"/>
    </source>
</evidence>
<dbReference type="AlphaFoldDB" id="A0A0K9PRF0"/>
<dbReference type="GO" id="GO:0098838">
    <property type="term" value="P:folate transmembrane transport"/>
    <property type="evidence" value="ECO:0000318"/>
    <property type="project" value="GO_Central"/>
</dbReference>
<feature type="transmembrane region" description="Helical" evidence="8">
    <location>
        <begin position="356"/>
        <end position="378"/>
    </location>
</feature>
<accession>A0A0K9PRF0</accession>
<dbReference type="CDD" id="cd17484">
    <property type="entry name" value="MFS_FBT"/>
    <property type="match status" value="1"/>
</dbReference>
<feature type="transmembrane region" description="Helical" evidence="8">
    <location>
        <begin position="110"/>
        <end position="129"/>
    </location>
</feature>
<feature type="transmembrane region" description="Helical" evidence="8">
    <location>
        <begin position="67"/>
        <end position="90"/>
    </location>
</feature>
<evidence type="ECO:0000256" key="6">
    <source>
        <dbReference type="ARBA" id="ARBA00023136"/>
    </source>
</evidence>
<name>A0A0K9PRF0_ZOSMR</name>
<keyword evidence="6 8" id="KW-0472">Membrane</keyword>
<evidence type="ECO:0000256" key="7">
    <source>
        <dbReference type="SAM" id="MobiDB-lite"/>
    </source>
</evidence>
<evidence type="ECO:0000256" key="1">
    <source>
        <dbReference type="ARBA" id="ARBA00004141"/>
    </source>
</evidence>
<dbReference type="Pfam" id="PF03092">
    <property type="entry name" value="BT1"/>
    <property type="match status" value="1"/>
</dbReference>
<dbReference type="STRING" id="29655.A0A0K9PRF0"/>
<dbReference type="Gene3D" id="1.20.1250.20">
    <property type="entry name" value="MFS general substrate transporter like domains"/>
    <property type="match status" value="1"/>
</dbReference>
<dbReference type="InterPro" id="IPR036259">
    <property type="entry name" value="MFS_trans_sf"/>
</dbReference>
<reference evidence="10" key="1">
    <citation type="journal article" date="2016" name="Nature">
        <title>The genome of the seagrass Zostera marina reveals angiosperm adaptation to the sea.</title>
        <authorList>
            <person name="Olsen J.L."/>
            <person name="Rouze P."/>
            <person name="Verhelst B."/>
            <person name="Lin Y.-C."/>
            <person name="Bayer T."/>
            <person name="Collen J."/>
            <person name="Dattolo E."/>
            <person name="De Paoli E."/>
            <person name="Dittami S."/>
            <person name="Maumus F."/>
            <person name="Michel G."/>
            <person name="Kersting A."/>
            <person name="Lauritano C."/>
            <person name="Lohaus R."/>
            <person name="Toepel M."/>
            <person name="Tonon T."/>
            <person name="Vanneste K."/>
            <person name="Amirebrahimi M."/>
            <person name="Brakel J."/>
            <person name="Bostroem C."/>
            <person name="Chovatia M."/>
            <person name="Grimwood J."/>
            <person name="Jenkins J.W."/>
            <person name="Jueterbock A."/>
            <person name="Mraz A."/>
            <person name="Stam W.T."/>
            <person name="Tice H."/>
            <person name="Bornberg-Bauer E."/>
            <person name="Green P.J."/>
            <person name="Pearson G.A."/>
            <person name="Procaccini G."/>
            <person name="Duarte C.M."/>
            <person name="Schmutz J."/>
            <person name="Reusch T.B.H."/>
            <person name="Van de Peer Y."/>
        </authorList>
    </citation>
    <scope>NUCLEOTIDE SEQUENCE [LARGE SCALE GENOMIC DNA]</scope>
    <source>
        <strain evidence="10">cv. Finnish</strain>
    </source>
</reference>
<protein>
    <submittedName>
        <fullName evidence="9">Putative folate-biopterin transporter 2</fullName>
    </submittedName>
</protein>
<dbReference type="OMA" id="MTGRLKW"/>
<dbReference type="SUPFAM" id="SSF103473">
    <property type="entry name" value="MFS general substrate transporter"/>
    <property type="match status" value="1"/>
</dbReference>
<feature type="transmembrane region" description="Helical" evidence="8">
    <location>
        <begin position="166"/>
        <end position="187"/>
    </location>
</feature>
<feature type="transmembrane region" description="Helical" evidence="8">
    <location>
        <begin position="460"/>
        <end position="481"/>
    </location>
</feature>
<feature type="transmembrane region" description="Helical" evidence="8">
    <location>
        <begin position="424"/>
        <end position="448"/>
    </location>
</feature>
<keyword evidence="3" id="KW-0813">Transport</keyword>
<dbReference type="GO" id="GO:0008517">
    <property type="term" value="F:folic acid transmembrane transporter activity"/>
    <property type="evidence" value="ECO:0000318"/>
    <property type="project" value="GO_Central"/>
</dbReference>
<keyword evidence="10" id="KW-1185">Reference proteome</keyword>
<dbReference type="OrthoDB" id="754047at2759"/>
<dbReference type="InterPro" id="IPR004324">
    <property type="entry name" value="FBT"/>
</dbReference>
<gene>
    <name evidence="9" type="ORF">ZOSMA_17G01130</name>
</gene>